<feature type="region of interest" description="Disordered" evidence="1">
    <location>
        <begin position="1"/>
        <end position="56"/>
    </location>
</feature>
<proteinExistence type="predicted"/>
<dbReference type="OrthoDB" id="113206at2759"/>
<dbReference type="Proteomes" id="UP000694044">
    <property type="component" value="Unassembled WGS sequence"/>
</dbReference>
<sequence>MQPSSPSVAPNSGTPRPSRASISNLLWTPQLADASKSSQRKSGKRRKELSPALRSRTYYRRKEEKEMLERTLQAMDIQLQHLRRQGGPQDEDKGITAQLRQNQELRDSIRGQRIIFANTQSLISEFLRAGDHSRYEPVIRLGTDPRARYNTLLAMKQQRLQEAVYFLAERSRYMAMDTDFTDLQRFQSDNGDVCLARFDIKPLPKAQTVRQAFDGVLKFSYNLEISISDLIGDITIRENDDEDWDSSVAQHRLVTSITPSVKVDTNNVTFTQYWGDGSGPRTDRVVGNEVGVAVCNYVEEDELYPYHASERVRQDITFHVMIAKYPRRRPSLSSYTPAASVGSPTSTASECGSTASHDTPEDIVVATRWTCLRLRKPPFPLDDDVAAHIRDGMEQVGQSMFTAIRHSVNGRLAPRKGM</sequence>
<feature type="compositionally biased region" description="Basic residues" evidence="1">
    <location>
        <begin position="38"/>
        <end position="47"/>
    </location>
</feature>
<evidence type="ECO:0000256" key="1">
    <source>
        <dbReference type="SAM" id="MobiDB-lite"/>
    </source>
</evidence>
<evidence type="ECO:0000313" key="2">
    <source>
        <dbReference type="EMBL" id="KAG7380211.1"/>
    </source>
</evidence>
<name>A0A8T1VGM2_9STRA</name>
<keyword evidence="3" id="KW-1185">Reference proteome</keyword>
<feature type="compositionally biased region" description="Polar residues" evidence="1">
    <location>
        <begin position="331"/>
        <end position="357"/>
    </location>
</feature>
<reference evidence="2" key="1">
    <citation type="submission" date="2021-02" db="EMBL/GenBank/DDBJ databases">
        <authorList>
            <person name="Palmer J.M."/>
        </authorList>
    </citation>
    <scope>NUCLEOTIDE SEQUENCE</scope>
    <source>
        <strain evidence="2">SCRP734</strain>
    </source>
</reference>
<comment type="caution">
    <text evidence="2">The sequence shown here is derived from an EMBL/GenBank/DDBJ whole genome shotgun (WGS) entry which is preliminary data.</text>
</comment>
<organism evidence="2 3">
    <name type="scientific">Phytophthora pseudosyringae</name>
    <dbReference type="NCBI Taxonomy" id="221518"/>
    <lineage>
        <taxon>Eukaryota</taxon>
        <taxon>Sar</taxon>
        <taxon>Stramenopiles</taxon>
        <taxon>Oomycota</taxon>
        <taxon>Peronosporomycetes</taxon>
        <taxon>Peronosporales</taxon>
        <taxon>Peronosporaceae</taxon>
        <taxon>Phytophthora</taxon>
    </lineage>
</organism>
<feature type="compositionally biased region" description="Polar residues" evidence="1">
    <location>
        <begin position="1"/>
        <end position="27"/>
    </location>
</feature>
<gene>
    <name evidence="2" type="ORF">PHYPSEUDO_007633</name>
</gene>
<evidence type="ECO:0000313" key="3">
    <source>
        <dbReference type="Proteomes" id="UP000694044"/>
    </source>
</evidence>
<dbReference type="EMBL" id="JAGDFM010000305">
    <property type="protein sequence ID" value="KAG7380211.1"/>
    <property type="molecule type" value="Genomic_DNA"/>
</dbReference>
<accession>A0A8T1VGM2</accession>
<protein>
    <submittedName>
        <fullName evidence="2">Uncharacterized protein</fullName>
    </submittedName>
</protein>
<feature type="region of interest" description="Disordered" evidence="1">
    <location>
        <begin position="330"/>
        <end position="357"/>
    </location>
</feature>
<dbReference type="AlphaFoldDB" id="A0A8T1VGM2"/>